<dbReference type="InterPro" id="IPR005467">
    <property type="entry name" value="His_kinase_dom"/>
</dbReference>
<dbReference type="PANTHER" id="PTHR43065:SF10">
    <property type="entry name" value="PEROXIDE STRESS-ACTIVATED HISTIDINE KINASE MAK3"/>
    <property type="match status" value="1"/>
</dbReference>
<dbReference type="InterPro" id="IPR000700">
    <property type="entry name" value="PAS-assoc_C"/>
</dbReference>
<dbReference type="InterPro" id="IPR013656">
    <property type="entry name" value="PAS_4"/>
</dbReference>
<evidence type="ECO:0000256" key="4">
    <source>
        <dbReference type="ARBA" id="ARBA00022679"/>
    </source>
</evidence>
<dbReference type="SMART" id="SM00091">
    <property type="entry name" value="PAS"/>
    <property type="match status" value="2"/>
</dbReference>
<dbReference type="InterPro" id="IPR000014">
    <property type="entry name" value="PAS"/>
</dbReference>
<dbReference type="PANTHER" id="PTHR43065">
    <property type="entry name" value="SENSOR HISTIDINE KINASE"/>
    <property type="match status" value="1"/>
</dbReference>
<dbReference type="InterPro" id="IPR035965">
    <property type="entry name" value="PAS-like_dom_sf"/>
</dbReference>
<feature type="domain" description="PAS" evidence="12">
    <location>
        <begin position="145"/>
        <end position="199"/>
    </location>
</feature>
<dbReference type="GO" id="GO:0000155">
    <property type="term" value="F:phosphorelay sensor kinase activity"/>
    <property type="evidence" value="ECO:0007669"/>
    <property type="project" value="InterPro"/>
</dbReference>
<gene>
    <name evidence="14" type="primary">fixL_3</name>
    <name evidence="14" type="ORF">Mal4_43450</name>
</gene>
<dbReference type="Pfam" id="PF02518">
    <property type="entry name" value="HATPase_c"/>
    <property type="match status" value="1"/>
</dbReference>
<feature type="domain" description="Histidine kinase" evidence="11">
    <location>
        <begin position="284"/>
        <end position="495"/>
    </location>
</feature>
<keyword evidence="3" id="KW-0597">Phosphoprotein</keyword>
<dbReference type="Pfam" id="PF08448">
    <property type="entry name" value="PAS_4"/>
    <property type="match status" value="1"/>
</dbReference>
<dbReference type="SMART" id="SM00387">
    <property type="entry name" value="HATPase_c"/>
    <property type="match status" value="1"/>
</dbReference>
<dbReference type="SMART" id="SM00086">
    <property type="entry name" value="PAC"/>
    <property type="match status" value="2"/>
</dbReference>
<sequence length="499" mass="55529">MNTSSKPVTKPQDDQETAARLAAVLDTVVDGVITIDEYGIINSVNPAVERMFGYSEDELVGKNVSLLMPSPHSEEHDGYLENYRRTGIAKIIGIGRELEARRKDGTIFPIDLAVSEVKFDDTRMFSGVIRDMTDRKQAEAQLEEERDFSDSLLQLAHAIVLVLDEQGRIVQFNPFLERLSGYSLAEVRGKNWFETFLPERVRAETRSLFYTTVGGIPVKGHVNAVLDRNGREHQIAWSGRRLKTPSGEVRGVLAIGNDVTQLRAAEQRLVQSERLAAIGQMVTGLAHESRNALQRARACLEMLELDLEDRPELMDLTTRAARALDELQRLYEEVRSYAAPLKLDLRECVLSEIWTETWDHLGEARDGKDVRLRAECDSVSLKVQADRGRIAQVFRNILENAVAACPASGEVVITTLDAELHGQPAIELRFRDNGPGLSEDTKQRVFEPFFTTKSRGTGLGMAIARRIVDAHGGEISIADLDEPGATIVVVLPRSMASSR</sequence>
<dbReference type="Pfam" id="PF00989">
    <property type="entry name" value="PAS"/>
    <property type="match status" value="1"/>
</dbReference>
<proteinExistence type="predicted"/>
<evidence type="ECO:0000256" key="2">
    <source>
        <dbReference type="ARBA" id="ARBA00012438"/>
    </source>
</evidence>
<dbReference type="SUPFAM" id="SSF55785">
    <property type="entry name" value="PYP-like sensor domain (PAS domain)"/>
    <property type="match status" value="2"/>
</dbReference>
<dbReference type="InterPro" id="IPR003594">
    <property type="entry name" value="HATPase_dom"/>
</dbReference>
<evidence type="ECO:0000313" key="14">
    <source>
        <dbReference type="EMBL" id="QDU39991.1"/>
    </source>
</evidence>
<evidence type="ECO:0000256" key="6">
    <source>
        <dbReference type="ARBA" id="ARBA00022777"/>
    </source>
</evidence>
<accession>A0A517ZC15</accession>
<dbReference type="PRINTS" id="PR00344">
    <property type="entry name" value="BCTRLSENSOR"/>
</dbReference>
<evidence type="ECO:0000256" key="1">
    <source>
        <dbReference type="ARBA" id="ARBA00000085"/>
    </source>
</evidence>
<evidence type="ECO:0000256" key="8">
    <source>
        <dbReference type="ARBA" id="ARBA00023012"/>
    </source>
</evidence>
<dbReference type="GO" id="GO:0006355">
    <property type="term" value="P:regulation of DNA-templated transcription"/>
    <property type="evidence" value="ECO:0007669"/>
    <property type="project" value="InterPro"/>
</dbReference>
<evidence type="ECO:0000259" key="11">
    <source>
        <dbReference type="PROSITE" id="PS50109"/>
    </source>
</evidence>
<evidence type="ECO:0000313" key="15">
    <source>
        <dbReference type="Proteomes" id="UP000320496"/>
    </source>
</evidence>
<dbReference type="RefSeq" id="WP_145371118.1">
    <property type="nucleotide sequence ID" value="NZ_CP036275.1"/>
</dbReference>
<comment type="function">
    <text evidence="9">Putative oxygen sensor; modulates the activity of FixJ, a transcriptional activator of nitrogen fixation fixK gene. FixL probably acts as a kinase that phosphorylates FixJ.</text>
</comment>
<evidence type="ECO:0000256" key="3">
    <source>
        <dbReference type="ARBA" id="ARBA00022553"/>
    </source>
</evidence>
<feature type="domain" description="PAC" evidence="13">
    <location>
        <begin position="94"/>
        <end position="144"/>
    </location>
</feature>
<comment type="catalytic activity">
    <reaction evidence="1">
        <text>ATP + protein L-histidine = ADP + protein N-phospho-L-histidine.</text>
        <dbReference type="EC" id="2.7.13.3"/>
    </reaction>
</comment>
<evidence type="ECO:0000256" key="10">
    <source>
        <dbReference type="ARBA" id="ARBA00070616"/>
    </source>
</evidence>
<dbReference type="PROSITE" id="PS50112">
    <property type="entry name" value="PAS"/>
    <property type="match status" value="2"/>
</dbReference>
<keyword evidence="6" id="KW-0418">Kinase</keyword>
<dbReference type="InterPro" id="IPR036890">
    <property type="entry name" value="HATPase_C_sf"/>
</dbReference>
<dbReference type="KEGG" id="mri:Mal4_43450"/>
<dbReference type="InterPro" id="IPR004358">
    <property type="entry name" value="Sig_transdc_His_kin-like_C"/>
</dbReference>
<dbReference type="CDD" id="cd00130">
    <property type="entry name" value="PAS"/>
    <property type="match status" value="2"/>
</dbReference>
<dbReference type="CDD" id="cd00075">
    <property type="entry name" value="HATPase"/>
    <property type="match status" value="1"/>
</dbReference>
<dbReference type="SUPFAM" id="SSF47384">
    <property type="entry name" value="Homodimeric domain of signal transducing histidine kinase"/>
    <property type="match status" value="1"/>
</dbReference>
<reference evidence="14 15" key="1">
    <citation type="submission" date="2019-02" db="EMBL/GenBank/DDBJ databases">
        <title>Deep-cultivation of Planctomycetes and their phenomic and genomic characterization uncovers novel biology.</title>
        <authorList>
            <person name="Wiegand S."/>
            <person name="Jogler M."/>
            <person name="Boedeker C."/>
            <person name="Pinto D."/>
            <person name="Vollmers J."/>
            <person name="Rivas-Marin E."/>
            <person name="Kohn T."/>
            <person name="Peeters S.H."/>
            <person name="Heuer A."/>
            <person name="Rast P."/>
            <person name="Oberbeckmann S."/>
            <person name="Bunk B."/>
            <person name="Jeske O."/>
            <person name="Meyerdierks A."/>
            <person name="Storesund J.E."/>
            <person name="Kallscheuer N."/>
            <person name="Luecker S."/>
            <person name="Lage O.M."/>
            <person name="Pohl T."/>
            <person name="Merkel B.J."/>
            <person name="Hornburger P."/>
            <person name="Mueller R.-W."/>
            <person name="Bruemmer F."/>
            <person name="Labrenz M."/>
            <person name="Spormann A.M."/>
            <person name="Op den Camp H."/>
            <person name="Overmann J."/>
            <person name="Amann R."/>
            <person name="Jetten M.S.M."/>
            <person name="Mascher T."/>
            <person name="Medema M.H."/>
            <person name="Devos D.P."/>
            <person name="Kaster A.-K."/>
            <person name="Ovreas L."/>
            <person name="Rohde M."/>
            <person name="Galperin M.Y."/>
            <person name="Jogler C."/>
        </authorList>
    </citation>
    <scope>NUCLEOTIDE SEQUENCE [LARGE SCALE GENOMIC DNA]</scope>
    <source>
        <strain evidence="14 15">Mal4</strain>
    </source>
</reference>
<protein>
    <recommendedName>
        <fullName evidence="10">Sensor protein FixL</fullName>
        <ecNumber evidence="2">2.7.13.3</ecNumber>
    </recommendedName>
</protein>
<feature type="domain" description="PAC" evidence="13">
    <location>
        <begin position="219"/>
        <end position="271"/>
    </location>
</feature>
<dbReference type="Proteomes" id="UP000320496">
    <property type="component" value="Chromosome"/>
</dbReference>
<dbReference type="FunFam" id="3.30.450.20:FF:000060">
    <property type="entry name" value="Sensor protein FixL"/>
    <property type="match status" value="1"/>
</dbReference>
<keyword evidence="8" id="KW-0902">Two-component regulatory system</keyword>
<dbReference type="SUPFAM" id="SSF55874">
    <property type="entry name" value="ATPase domain of HSP90 chaperone/DNA topoisomerase II/histidine kinase"/>
    <property type="match status" value="1"/>
</dbReference>
<dbReference type="InterPro" id="IPR003661">
    <property type="entry name" value="HisK_dim/P_dom"/>
</dbReference>
<dbReference type="PROSITE" id="PS50113">
    <property type="entry name" value="PAC"/>
    <property type="match status" value="2"/>
</dbReference>
<dbReference type="PROSITE" id="PS50109">
    <property type="entry name" value="HIS_KIN"/>
    <property type="match status" value="1"/>
</dbReference>
<dbReference type="InterPro" id="IPR013767">
    <property type="entry name" value="PAS_fold"/>
</dbReference>
<dbReference type="InterPro" id="IPR001610">
    <property type="entry name" value="PAC"/>
</dbReference>
<evidence type="ECO:0000259" key="13">
    <source>
        <dbReference type="PROSITE" id="PS50113"/>
    </source>
</evidence>
<dbReference type="AlphaFoldDB" id="A0A517ZC15"/>
<evidence type="ECO:0000259" key="12">
    <source>
        <dbReference type="PROSITE" id="PS50112"/>
    </source>
</evidence>
<dbReference type="EMBL" id="CP036275">
    <property type="protein sequence ID" value="QDU39991.1"/>
    <property type="molecule type" value="Genomic_DNA"/>
</dbReference>
<dbReference type="Gene3D" id="1.10.287.130">
    <property type="match status" value="1"/>
</dbReference>
<keyword evidence="15" id="KW-1185">Reference proteome</keyword>
<dbReference type="GO" id="GO:0005524">
    <property type="term" value="F:ATP binding"/>
    <property type="evidence" value="ECO:0007669"/>
    <property type="project" value="UniProtKB-KW"/>
</dbReference>
<dbReference type="NCBIfam" id="TIGR00229">
    <property type="entry name" value="sensory_box"/>
    <property type="match status" value="2"/>
</dbReference>
<keyword evidence="7" id="KW-0067">ATP-binding</keyword>
<feature type="domain" description="PAS" evidence="12">
    <location>
        <begin position="17"/>
        <end position="87"/>
    </location>
</feature>
<evidence type="ECO:0000256" key="7">
    <source>
        <dbReference type="ARBA" id="ARBA00022840"/>
    </source>
</evidence>
<keyword evidence="4 14" id="KW-0808">Transferase</keyword>
<keyword evidence="5" id="KW-0547">Nucleotide-binding</keyword>
<evidence type="ECO:0000256" key="5">
    <source>
        <dbReference type="ARBA" id="ARBA00022741"/>
    </source>
</evidence>
<dbReference type="OrthoDB" id="236031at2"/>
<dbReference type="EC" id="2.7.13.3" evidence="2"/>
<dbReference type="Gene3D" id="3.30.450.20">
    <property type="entry name" value="PAS domain"/>
    <property type="match status" value="2"/>
</dbReference>
<dbReference type="CDD" id="cd00082">
    <property type="entry name" value="HisKA"/>
    <property type="match status" value="1"/>
</dbReference>
<evidence type="ECO:0000256" key="9">
    <source>
        <dbReference type="ARBA" id="ARBA00059827"/>
    </source>
</evidence>
<name>A0A517ZC15_9PLAN</name>
<organism evidence="14 15">
    <name type="scientific">Maioricimonas rarisocia</name>
    <dbReference type="NCBI Taxonomy" id="2528026"/>
    <lineage>
        <taxon>Bacteria</taxon>
        <taxon>Pseudomonadati</taxon>
        <taxon>Planctomycetota</taxon>
        <taxon>Planctomycetia</taxon>
        <taxon>Planctomycetales</taxon>
        <taxon>Planctomycetaceae</taxon>
        <taxon>Maioricimonas</taxon>
    </lineage>
</organism>
<dbReference type="Gene3D" id="3.30.565.10">
    <property type="entry name" value="Histidine kinase-like ATPase, C-terminal domain"/>
    <property type="match status" value="1"/>
</dbReference>
<dbReference type="InterPro" id="IPR036097">
    <property type="entry name" value="HisK_dim/P_sf"/>
</dbReference>